<name>A0A2P5ERB9_TREOI</name>
<dbReference type="GO" id="GO:0008270">
    <property type="term" value="F:zinc ion binding"/>
    <property type="evidence" value="ECO:0007669"/>
    <property type="project" value="UniProtKB-KW"/>
</dbReference>
<evidence type="ECO:0000256" key="2">
    <source>
        <dbReference type="ARBA" id="ARBA00022771"/>
    </source>
</evidence>
<evidence type="ECO:0000313" key="8">
    <source>
        <dbReference type="Proteomes" id="UP000237000"/>
    </source>
</evidence>
<evidence type="ECO:0000256" key="1">
    <source>
        <dbReference type="ARBA" id="ARBA00022723"/>
    </source>
</evidence>
<sequence length="161" mass="19041">MGSNWRPYLYRLRRHSGDLTLRPNPRSRPRRSNVSPYFQGDVTPNVVRRRNQVNIDTLVAGILSYVRRRRLMSQTPDKKEVAWDRVEEEIFSSTESGDELKDCSICLQSYKEGEELVRLPCRHRFHVGCLDSWIRIRSNCPYCRRVLHVRFADWICVGMLS</sequence>
<dbReference type="Pfam" id="PF13639">
    <property type="entry name" value="zf-RING_2"/>
    <property type="match status" value="1"/>
</dbReference>
<dbReference type="EMBL" id="JXTC01000109">
    <property type="protein sequence ID" value="PON88099.1"/>
    <property type="molecule type" value="Genomic_DNA"/>
</dbReference>
<dbReference type="InParanoid" id="A0A2P5ERB9"/>
<gene>
    <name evidence="7" type="ORF">TorRG33x02_161250</name>
</gene>
<evidence type="ECO:0000256" key="4">
    <source>
        <dbReference type="PROSITE-ProRule" id="PRU00175"/>
    </source>
</evidence>
<dbReference type="PANTHER" id="PTHR45931">
    <property type="entry name" value="SI:CH211-59O9.10"/>
    <property type="match status" value="1"/>
</dbReference>
<proteinExistence type="predicted"/>
<evidence type="ECO:0000256" key="3">
    <source>
        <dbReference type="ARBA" id="ARBA00022833"/>
    </source>
</evidence>
<feature type="domain" description="RING-type" evidence="6">
    <location>
        <begin position="103"/>
        <end position="144"/>
    </location>
</feature>
<evidence type="ECO:0000313" key="7">
    <source>
        <dbReference type="EMBL" id="PON88099.1"/>
    </source>
</evidence>
<dbReference type="OrthoDB" id="8062037at2759"/>
<reference evidence="8" key="1">
    <citation type="submission" date="2016-06" db="EMBL/GenBank/DDBJ databases">
        <title>Parallel loss of symbiosis genes in relatives of nitrogen-fixing non-legume Parasponia.</title>
        <authorList>
            <person name="Van Velzen R."/>
            <person name="Holmer R."/>
            <person name="Bu F."/>
            <person name="Rutten L."/>
            <person name="Van Zeijl A."/>
            <person name="Liu W."/>
            <person name="Santuari L."/>
            <person name="Cao Q."/>
            <person name="Sharma T."/>
            <person name="Shen D."/>
            <person name="Roswanjaya Y."/>
            <person name="Wardhani T."/>
            <person name="Kalhor M.S."/>
            <person name="Jansen J."/>
            <person name="Van den Hoogen J."/>
            <person name="Gungor B."/>
            <person name="Hartog M."/>
            <person name="Hontelez J."/>
            <person name="Verver J."/>
            <person name="Yang W.-C."/>
            <person name="Schijlen E."/>
            <person name="Repin R."/>
            <person name="Schilthuizen M."/>
            <person name="Schranz E."/>
            <person name="Heidstra R."/>
            <person name="Miyata K."/>
            <person name="Fedorova E."/>
            <person name="Kohlen W."/>
            <person name="Bisseling T."/>
            <person name="Smit S."/>
            <person name="Geurts R."/>
        </authorList>
    </citation>
    <scope>NUCLEOTIDE SEQUENCE [LARGE SCALE GENOMIC DNA]</scope>
    <source>
        <strain evidence="8">cv. RG33-2</strain>
    </source>
</reference>
<keyword evidence="3" id="KW-0862">Zinc</keyword>
<comment type="caution">
    <text evidence="7">The sequence shown here is derived from an EMBL/GenBank/DDBJ whole genome shotgun (WGS) entry which is preliminary data.</text>
</comment>
<dbReference type="CDD" id="cd16454">
    <property type="entry name" value="RING-H2_PA-TM-RING"/>
    <property type="match status" value="1"/>
</dbReference>
<keyword evidence="1" id="KW-0479">Metal-binding</keyword>
<dbReference type="InterPro" id="IPR013083">
    <property type="entry name" value="Znf_RING/FYVE/PHD"/>
</dbReference>
<accession>A0A2P5ERB9</accession>
<dbReference type="SUPFAM" id="SSF57850">
    <property type="entry name" value="RING/U-box"/>
    <property type="match status" value="1"/>
</dbReference>
<dbReference type="Proteomes" id="UP000237000">
    <property type="component" value="Unassembled WGS sequence"/>
</dbReference>
<dbReference type="STRING" id="63057.A0A2P5ERB9"/>
<dbReference type="SMART" id="SM00184">
    <property type="entry name" value="RING"/>
    <property type="match status" value="1"/>
</dbReference>
<dbReference type="PANTHER" id="PTHR45931:SF3">
    <property type="entry name" value="RING ZINC FINGER-CONTAINING PROTEIN"/>
    <property type="match status" value="1"/>
</dbReference>
<dbReference type="GO" id="GO:0006511">
    <property type="term" value="P:ubiquitin-dependent protein catabolic process"/>
    <property type="evidence" value="ECO:0007669"/>
    <property type="project" value="TreeGrafter"/>
</dbReference>
<keyword evidence="8" id="KW-1185">Reference proteome</keyword>
<dbReference type="Gene3D" id="3.30.40.10">
    <property type="entry name" value="Zinc/RING finger domain, C3HC4 (zinc finger)"/>
    <property type="match status" value="1"/>
</dbReference>
<feature type="region of interest" description="Disordered" evidence="5">
    <location>
        <begin position="19"/>
        <end position="40"/>
    </location>
</feature>
<protein>
    <submittedName>
        <fullName evidence="7">43kDa postsynaptic protein</fullName>
    </submittedName>
</protein>
<organism evidence="7 8">
    <name type="scientific">Trema orientale</name>
    <name type="common">Charcoal tree</name>
    <name type="synonym">Celtis orientalis</name>
    <dbReference type="NCBI Taxonomy" id="63057"/>
    <lineage>
        <taxon>Eukaryota</taxon>
        <taxon>Viridiplantae</taxon>
        <taxon>Streptophyta</taxon>
        <taxon>Embryophyta</taxon>
        <taxon>Tracheophyta</taxon>
        <taxon>Spermatophyta</taxon>
        <taxon>Magnoliopsida</taxon>
        <taxon>eudicotyledons</taxon>
        <taxon>Gunneridae</taxon>
        <taxon>Pentapetalae</taxon>
        <taxon>rosids</taxon>
        <taxon>fabids</taxon>
        <taxon>Rosales</taxon>
        <taxon>Cannabaceae</taxon>
        <taxon>Trema</taxon>
    </lineage>
</organism>
<dbReference type="InterPro" id="IPR051834">
    <property type="entry name" value="RING_finger_E3_ligase"/>
</dbReference>
<dbReference type="PROSITE" id="PS50089">
    <property type="entry name" value="ZF_RING_2"/>
    <property type="match status" value="1"/>
</dbReference>
<keyword evidence="2 4" id="KW-0863">Zinc-finger</keyword>
<evidence type="ECO:0000259" key="6">
    <source>
        <dbReference type="PROSITE" id="PS50089"/>
    </source>
</evidence>
<evidence type="ECO:0000256" key="5">
    <source>
        <dbReference type="SAM" id="MobiDB-lite"/>
    </source>
</evidence>
<dbReference type="GO" id="GO:0005634">
    <property type="term" value="C:nucleus"/>
    <property type="evidence" value="ECO:0007669"/>
    <property type="project" value="TreeGrafter"/>
</dbReference>
<dbReference type="InterPro" id="IPR001841">
    <property type="entry name" value="Znf_RING"/>
</dbReference>
<dbReference type="AlphaFoldDB" id="A0A2P5ERB9"/>
<dbReference type="GO" id="GO:0061630">
    <property type="term" value="F:ubiquitin protein ligase activity"/>
    <property type="evidence" value="ECO:0007669"/>
    <property type="project" value="TreeGrafter"/>
</dbReference>